<dbReference type="EMBL" id="JANTQA010000023">
    <property type="protein sequence ID" value="KAJ3444500.1"/>
    <property type="molecule type" value="Genomic_DNA"/>
</dbReference>
<dbReference type="PANTHER" id="PTHR47978">
    <property type="match status" value="1"/>
</dbReference>
<dbReference type="Proteomes" id="UP001146793">
    <property type="component" value="Unassembled WGS sequence"/>
</dbReference>
<dbReference type="Gene3D" id="3.40.50.300">
    <property type="entry name" value="P-loop containing nucleotide triphosphate hydrolases"/>
    <property type="match status" value="1"/>
</dbReference>
<dbReference type="CDD" id="cd01860">
    <property type="entry name" value="Rab5_related"/>
    <property type="match status" value="1"/>
</dbReference>
<evidence type="ECO:0000256" key="1">
    <source>
        <dbReference type="ARBA" id="ARBA00022741"/>
    </source>
</evidence>
<keyword evidence="1" id="KW-0547">Nucleotide-binding</keyword>
<dbReference type="Pfam" id="PF00071">
    <property type="entry name" value="Ras"/>
    <property type="match status" value="1"/>
</dbReference>
<evidence type="ECO:0000256" key="2">
    <source>
        <dbReference type="SAM" id="MobiDB-lite"/>
    </source>
</evidence>
<dbReference type="InterPro" id="IPR001806">
    <property type="entry name" value="Small_GTPase"/>
</dbReference>
<dbReference type="AlphaFoldDB" id="A0AAV7ZT96"/>
<protein>
    <submittedName>
        <fullName evidence="3">Ras-related protein rab-5c</fullName>
    </submittedName>
</protein>
<evidence type="ECO:0000313" key="4">
    <source>
        <dbReference type="Proteomes" id="UP001146793"/>
    </source>
</evidence>
<dbReference type="GO" id="GO:0003924">
    <property type="term" value="F:GTPase activity"/>
    <property type="evidence" value="ECO:0007669"/>
    <property type="project" value="InterPro"/>
</dbReference>
<dbReference type="InterPro" id="IPR005225">
    <property type="entry name" value="Small_GTP-bd"/>
</dbReference>
<dbReference type="PROSITE" id="PS51419">
    <property type="entry name" value="RAB"/>
    <property type="match status" value="1"/>
</dbReference>
<dbReference type="GO" id="GO:0005525">
    <property type="term" value="F:GTP binding"/>
    <property type="evidence" value="ECO:0007669"/>
    <property type="project" value="InterPro"/>
</dbReference>
<dbReference type="SUPFAM" id="SSF52540">
    <property type="entry name" value="P-loop containing nucleoside triphosphate hydrolases"/>
    <property type="match status" value="1"/>
</dbReference>
<name>A0AAV7ZT96_9EUKA</name>
<dbReference type="PROSITE" id="PS51421">
    <property type="entry name" value="RAS"/>
    <property type="match status" value="1"/>
</dbReference>
<dbReference type="PRINTS" id="PR00449">
    <property type="entry name" value="RASTRNSFRMNG"/>
</dbReference>
<proteinExistence type="predicted"/>
<organism evidence="3 4">
    <name type="scientific">Anaeramoeba flamelloides</name>
    <dbReference type="NCBI Taxonomy" id="1746091"/>
    <lineage>
        <taxon>Eukaryota</taxon>
        <taxon>Metamonada</taxon>
        <taxon>Anaeramoebidae</taxon>
        <taxon>Anaeramoeba</taxon>
    </lineage>
</organism>
<feature type="region of interest" description="Disordered" evidence="2">
    <location>
        <begin position="175"/>
        <end position="198"/>
    </location>
</feature>
<gene>
    <name evidence="3" type="ORF">M0812_10355</name>
</gene>
<dbReference type="PROSITE" id="PS51417">
    <property type="entry name" value="ARF"/>
    <property type="match status" value="1"/>
</dbReference>
<reference evidence="3" key="1">
    <citation type="submission" date="2022-08" db="EMBL/GenBank/DDBJ databases">
        <title>Novel sulphate-reducing endosymbionts in the free-living metamonad Anaeramoeba.</title>
        <authorList>
            <person name="Jerlstrom-Hultqvist J."/>
            <person name="Cepicka I."/>
            <person name="Gallot-Lavallee L."/>
            <person name="Salas-Leiva D."/>
            <person name="Curtis B.A."/>
            <person name="Zahonova K."/>
            <person name="Pipaliya S."/>
            <person name="Dacks J."/>
            <person name="Roger A.J."/>
        </authorList>
    </citation>
    <scope>NUCLEOTIDE SEQUENCE</scope>
    <source>
        <strain evidence="3">Busselton2</strain>
    </source>
</reference>
<dbReference type="SMART" id="SM00174">
    <property type="entry name" value="RHO"/>
    <property type="match status" value="1"/>
</dbReference>
<dbReference type="InterPro" id="IPR027417">
    <property type="entry name" value="P-loop_NTPase"/>
</dbReference>
<accession>A0AAV7ZT96</accession>
<dbReference type="NCBIfam" id="TIGR00231">
    <property type="entry name" value="small_GTP"/>
    <property type="match status" value="1"/>
</dbReference>
<comment type="caution">
    <text evidence="3">The sequence shown here is derived from an EMBL/GenBank/DDBJ whole genome shotgun (WGS) entry which is preliminary data.</text>
</comment>
<dbReference type="SMART" id="SM00175">
    <property type="entry name" value="RAB"/>
    <property type="match status" value="1"/>
</dbReference>
<sequence length="198" mass="22357">MELPFIQKKMVLLGDSSVGKSSLVFKFVKDQFFENQEPTIGASFLTKTIRFSTHEVKLQIWDTAGQERYESLAPMYYRGASGAFVVYDISSPPTFQKAKFWIKELLANGESGVIIFLVANKSDLEHKVDSVMASKFCEENGLFYIETSAKTGENVVPVFEEMAKQFEYTPQSKENEEKIIDLDDDPNDISGSGRKKCC</sequence>
<dbReference type="SMART" id="SM00176">
    <property type="entry name" value="RAN"/>
    <property type="match status" value="1"/>
</dbReference>
<evidence type="ECO:0000313" key="3">
    <source>
        <dbReference type="EMBL" id="KAJ3444500.1"/>
    </source>
</evidence>
<dbReference type="SMART" id="SM00173">
    <property type="entry name" value="RAS"/>
    <property type="match status" value="1"/>
</dbReference>
<dbReference type="FunFam" id="3.40.50.300:FF:000823">
    <property type="entry name" value="Small GTPase RAB, putative"/>
    <property type="match status" value="1"/>
</dbReference>